<evidence type="ECO:0000313" key="12">
    <source>
        <dbReference type="Proteomes" id="UP000321379"/>
    </source>
</evidence>
<dbReference type="PANTHER" id="PTHR11795:SF449">
    <property type="entry name" value="BRANCHED-CHAIN AMINO ACID TRANSPORT PERMEASE PROTEIN LIVH-RELATED"/>
    <property type="match status" value="1"/>
</dbReference>
<comment type="similarity">
    <text evidence="8">Belongs to the binding-protein-dependent transport system permease family. LivHM subfamily.</text>
</comment>
<keyword evidence="7 10" id="KW-0472">Membrane</keyword>
<evidence type="ECO:0000256" key="3">
    <source>
        <dbReference type="ARBA" id="ARBA00022475"/>
    </source>
</evidence>
<evidence type="ECO:0000256" key="8">
    <source>
        <dbReference type="ARBA" id="ARBA00037998"/>
    </source>
</evidence>
<dbReference type="GO" id="GO:0006865">
    <property type="term" value="P:amino acid transport"/>
    <property type="evidence" value="ECO:0007669"/>
    <property type="project" value="UniProtKB-KW"/>
</dbReference>
<organism evidence="11 12">
    <name type="scientific">Lacisediminihabitans profunda</name>
    <dbReference type="NCBI Taxonomy" id="2594790"/>
    <lineage>
        <taxon>Bacteria</taxon>
        <taxon>Bacillati</taxon>
        <taxon>Actinomycetota</taxon>
        <taxon>Actinomycetes</taxon>
        <taxon>Micrococcales</taxon>
        <taxon>Microbacteriaceae</taxon>
        <taxon>Lacisediminihabitans</taxon>
    </lineage>
</organism>
<feature type="transmembrane region" description="Helical" evidence="10">
    <location>
        <begin position="433"/>
        <end position="462"/>
    </location>
</feature>
<dbReference type="PANTHER" id="PTHR11795">
    <property type="entry name" value="BRANCHED-CHAIN AMINO ACID TRANSPORT SYSTEM PERMEASE PROTEIN LIVH"/>
    <property type="match status" value="1"/>
</dbReference>
<dbReference type="SUPFAM" id="SSF49478">
    <property type="entry name" value="Cna protein B-type domain"/>
    <property type="match status" value="1"/>
</dbReference>
<dbReference type="InterPro" id="IPR052157">
    <property type="entry name" value="BCAA_transport_permease"/>
</dbReference>
<feature type="transmembrane region" description="Helical" evidence="10">
    <location>
        <begin position="218"/>
        <end position="239"/>
    </location>
</feature>
<evidence type="ECO:0000256" key="10">
    <source>
        <dbReference type="SAM" id="Phobius"/>
    </source>
</evidence>
<dbReference type="GO" id="GO:0022857">
    <property type="term" value="F:transmembrane transporter activity"/>
    <property type="evidence" value="ECO:0007669"/>
    <property type="project" value="InterPro"/>
</dbReference>
<feature type="transmembrane region" description="Helical" evidence="10">
    <location>
        <begin position="301"/>
        <end position="322"/>
    </location>
</feature>
<sequence>MARLKRALRETPVTHSTTNVNDDGRPDCPGIPCPGWLRLGGSVTLAGTAPRRKTRWFVVIFAALAASAFVFSSAGTAFAADTPTPTPSASTAAAQSIGVWVRVAADKSNVAGVKVTITGPKGFNSAVVTGADGKATVPLDKPGTYKVALDASSIPAGAGAVLGTNPRDVSVGVGNQGVPAYFLLGSAATTPSPGSTAKPSPGSTSSGTSFGELALQRVATGLIFGLLLALASIGVSLIYGTTGLNNFAHGELVTFGALVGYIVSGTMHLPGWLGILAALVFGGVFGYLQDLGLWKPLRKRGVGLIPLMIVSIGLSLALRYIYQFVFGPGLLVTPSDNSSFLTLGPVHLRFTDVSSPVVCIVVLLLVAFALLRTRIGKATRAVSDNRSLAAATGINVERVIRIVWVAGGALAGLSGALIGYYQPINWETGGSILLLIFAAVTLGGLGTAFGALIGSLVIGLLVDLSTLFIPSNMKFVAALAALIVILIFRPQGILGRRDRIG</sequence>
<evidence type="ECO:0000256" key="1">
    <source>
        <dbReference type="ARBA" id="ARBA00004651"/>
    </source>
</evidence>
<keyword evidence="4 10" id="KW-0812">Transmembrane</keyword>
<evidence type="ECO:0000256" key="2">
    <source>
        <dbReference type="ARBA" id="ARBA00022448"/>
    </source>
</evidence>
<evidence type="ECO:0000256" key="4">
    <source>
        <dbReference type="ARBA" id="ARBA00022692"/>
    </source>
</evidence>
<dbReference type="Proteomes" id="UP000321379">
    <property type="component" value="Unassembled WGS sequence"/>
</dbReference>
<keyword evidence="12" id="KW-1185">Reference proteome</keyword>
<protein>
    <submittedName>
        <fullName evidence="11">Branched-chain amino acid ABC transporter permease</fullName>
    </submittedName>
</protein>
<gene>
    <name evidence="11" type="ORF">FVP33_09495</name>
</gene>
<accession>A0A5C8URW9</accession>
<feature type="transmembrane region" description="Helical" evidence="10">
    <location>
        <begin position="56"/>
        <end position="80"/>
    </location>
</feature>
<feature type="transmembrane region" description="Helical" evidence="10">
    <location>
        <begin position="269"/>
        <end position="289"/>
    </location>
</feature>
<name>A0A5C8URW9_9MICO</name>
<feature type="transmembrane region" description="Helical" evidence="10">
    <location>
        <begin position="246"/>
        <end position="263"/>
    </location>
</feature>
<dbReference type="CDD" id="cd06582">
    <property type="entry name" value="TM_PBP1_LivH_like"/>
    <property type="match status" value="1"/>
</dbReference>
<comment type="caution">
    <text evidence="11">The sequence shown here is derived from an EMBL/GenBank/DDBJ whole genome shotgun (WGS) entry which is preliminary data.</text>
</comment>
<feature type="transmembrane region" description="Helical" evidence="10">
    <location>
        <begin position="474"/>
        <end position="494"/>
    </location>
</feature>
<keyword evidence="5" id="KW-0029">Amino-acid transport</keyword>
<feature type="transmembrane region" description="Helical" evidence="10">
    <location>
        <begin position="402"/>
        <end position="421"/>
    </location>
</feature>
<evidence type="ECO:0000256" key="9">
    <source>
        <dbReference type="SAM" id="MobiDB-lite"/>
    </source>
</evidence>
<dbReference type="Pfam" id="PF02653">
    <property type="entry name" value="BPD_transp_2"/>
    <property type="match status" value="1"/>
</dbReference>
<reference evidence="11 12" key="1">
    <citation type="submission" date="2019-08" db="EMBL/GenBank/DDBJ databases">
        <title>Bacterial whole genome sequence for Glaciihabitans sp. CHu50b-6-2.</title>
        <authorList>
            <person name="Jin L."/>
        </authorList>
    </citation>
    <scope>NUCLEOTIDE SEQUENCE [LARGE SCALE GENOMIC DNA]</scope>
    <source>
        <strain evidence="11 12">CHu50b-6-2</strain>
    </source>
</reference>
<dbReference type="InterPro" id="IPR001851">
    <property type="entry name" value="ABC_transp_permease"/>
</dbReference>
<dbReference type="EMBL" id="VRMG01000007">
    <property type="protein sequence ID" value="TXN30245.1"/>
    <property type="molecule type" value="Genomic_DNA"/>
</dbReference>
<comment type="subcellular location">
    <subcellularLocation>
        <location evidence="1">Cell membrane</location>
        <topology evidence="1">Multi-pass membrane protein</topology>
    </subcellularLocation>
</comment>
<evidence type="ECO:0000256" key="6">
    <source>
        <dbReference type="ARBA" id="ARBA00022989"/>
    </source>
</evidence>
<keyword evidence="3" id="KW-1003">Cell membrane</keyword>
<dbReference type="GO" id="GO:0005886">
    <property type="term" value="C:plasma membrane"/>
    <property type="evidence" value="ECO:0007669"/>
    <property type="project" value="UniProtKB-SubCell"/>
</dbReference>
<proteinExistence type="inferred from homology"/>
<keyword evidence="6 10" id="KW-1133">Transmembrane helix</keyword>
<feature type="transmembrane region" description="Helical" evidence="10">
    <location>
        <begin position="353"/>
        <end position="371"/>
    </location>
</feature>
<feature type="region of interest" description="Disordered" evidence="9">
    <location>
        <begin position="1"/>
        <end position="27"/>
    </location>
</feature>
<evidence type="ECO:0000256" key="7">
    <source>
        <dbReference type="ARBA" id="ARBA00023136"/>
    </source>
</evidence>
<evidence type="ECO:0000313" key="11">
    <source>
        <dbReference type="EMBL" id="TXN30245.1"/>
    </source>
</evidence>
<evidence type="ECO:0000256" key="5">
    <source>
        <dbReference type="ARBA" id="ARBA00022970"/>
    </source>
</evidence>
<dbReference type="AlphaFoldDB" id="A0A5C8URW9"/>
<keyword evidence="2" id="KW-0813">Transport</keyword>